<feature type="transmembrane region" description="Helical" evidence="6">
    <location>
        <begin position="208"/>
        <end position="229"/>
    </location>
</feature>
<dbReference type="AlphaFoldDB" id="A0A6N8JNY4"/>
<evidence type="ECO:0000256" key="5">
    <source>
        <dbReference type="ARBA" id="ARBA00023136"/>
    </source>
</evidence>
<feature type="transmembrane region" description="Helical" evidence="6">
    <location>
        <begin position="256"/>
        <end position="277"/>
    </location>
</feature>
<evidence type="ECO:0000256" key="1">
    <source>
        <dbReference type="ARBA" id="ARBA00004651"/>
    </source>
</evidence>
<dbReference type="RefSeq" id="WP_236758980.1">
    <property type="nucleotide sequence ID" value="NZ_WSRR01000007.1"/>
</dbReference>
<proteinExistence type="predicted"/>
<evidence type="ECO:0000313" key="9">
    <source>
        <dbReference type="Proteomes" id="UP000463388"/>
    </source>
</evidence>
<feature type="transmembrane region" description="Helical" evidence="6">
    <location>
        <begin position="180"/>
        <end position="202"/>
    </location>
</feature>
<sequence>MIFPLEFPACEVHTARTFPQRPHRCRGGGHGWQTRTHTEKRTHKAELTDAQSLRGFALATAAFLAIFAATAVPIPLYADYQATIGLTTADISNTMFTYLIGVTLTLLFAGRISDSFGRVPIACLTVMLAIFGCIMFLRAASGADVLAARFVQGLSAGFGMSAVSSLVIDCVGERHLGWGSTVASCGAMFGIMIGSIGVGVLYDVVENLTVIYGLMIAILAICLFLMPLIHEPLDRTVSLRASIRPRVFVPRDGRRLFVAVAVVYLATWMVGCFFQSFSAPIAYTCFGAASPFAGSVILALAMAPSVLGGPAVQKFHPKKALAVSFAVVVASTAALALFVATGAELAFMAACAVFSFSMGACLATALRMLLLEVNVLQVSAILASINLVAYAGSAVTGLVAGALLGATSFPVVFAVMAVILAASCAFVVATVRAPRPRRKTARLTLRAFHKKRNPALVPVDETPAAAGEDAAPAIG</sequence>
<feature type="transmembrane region" description="Helical" evidence="6">
    <location>
        <begin position="84"/>
        <end position="109"/>
    </location>
</feature>
<evidence type="ECO:0000259" key="7">
    <source>
        <dbReference type="PROSITE" id="PS50850"/>
    </source>
</evidence>
<dbReference type="GO" id="GO:0005886">
    <property type="term" value="C:plasma membrane"/>
    <property type="evidence" value="ECO:0007669"/>
    <property type="project" value="UniProtKB-SubCell"/>
</dbReference>
<organism evidence="8 9">
    <name type="scientific">Adlercreutzia mucosicola</name>
    <dbReference type="NCBI Taxonomy" id="580026"/>
    <lineage>
        <taxon>Bacteria</taxon>
        <taxon>Bacillati</taxon>
        <taxon>Actinomycetota</taxon>
        <taxon>Coriobacteriia</taxon>
        <taxon>Eggerthellales</taxon>
        <taxon>Eggerthellaceae</taxon>
        <taxon>Adlercreutzia</taxon>
    </lineage>
</organism>
<dbReference type="Pfam" id="PF07690">
    <property type="entry name" value="MFS_1"/>
    <property type="match status" value="1"/>
</dbReference>
<feature type="domain" description="Major facilitator superfamily (MFS) profile" evidence="7">
    <location>
        <begin position="54"/>
        <end position="435"/>
    </location>
</feature>
<evidence type="ECO:0000256" key="6">
    <source>
        <dbReference type="SAM" id="Phobius"/>
    </source>
</evidence>
<dbReference type="Gene3D" id="1.20.1250.20">
    <property type="entry name" value="MFS general substrate transporter like domains"/>
    <property type="match status" value="1"/>
</dbReference>
<dbReference type="SUPFAM" id="SSF103473">
    <property type="entry name" value="MFS general substrate transporter"/>
    <property type="match status" value="1"/>
</dbReference>
<evidence type="ECO:0000256" key="3">
    <source>
        <dbReference type="ARBA" id="ARBA00022692"/>
    </source>
</evidence>
<feature type="transmembrane region" description="Helical" evidence="6">
    <location>
        <begin position="121"/>
        <end position="140"/>
    </location>
</feature>
<dbReference type="PANTHER" id="PTHR43124:SF3">
    <property type="entry name" value="CHLORAMPHENICOL EFFLUX PUMP RV0191"/>
    <property type="match status" value="1"/>
</dbReference>
<dbReference type="GO" id="GO:0022857">
    <property type="term" value="F:transmembrane transporter activity"/>
    <property type="evidence" value="ECO:0007669"/>
    <property type="project" value="InterPro"/>
</dbReference>
<keyword evidence="3 6" id="KW-0812">Transmembrane</keyword>
<feature type="transmembrane region" description="Helical" evidence="6">
    <location>
        <begin position="146"/>
        <end position="168"/>
    </location>
</feature>
<keyword evidence="4 6" id="KW-1133">Transmembrane helix</keyword>
<feature type="transmembrane region" description="Helical" evidence="6">
    <location>
        <begin position="345"/>
        <end position="366"/>
    </location>
</feature>
<feature type="transmembrane region" description="Helical" evidence="6">
    <location>
        <begin position="56"/>
        <end position="78"/>
    </location>
</feature>
<dbReference type="InterPro" id="IPR011701">
    <property type="entry name" value="MFS"/>
</dbReference>
<keyword evidence="5 6" id="KW-0472">Membrane</keyword>
<accession>A0A6N8JNY4</accession>
<gene>
    <name evidence="8" type="ORF">GKZ27_04640</name>
</gene>
<protein>
    <submittedName>
        <fullName evidence="8">MFS transporter</fullName>
    </submittedName>
</protein>
<dbReference type="InterPro" id="IPR050189">
    <property type="entry name" value="MFS_Efflux_Transporters"/>
</dbReference>
<dbReference type="CDD" id="cd06174">
    <property type="entry name" value="MFS"/>
    <property type="match status" value="1"/>
</dbReference>
<name>A0A6N8JNY4_9ACTN</name>
<dbReference type="PROSITE" id="PS50850">
    <property type="entry name" value="MFS"/>
    <property type="match status" value="1"/>
</dbReference>
<dbReference type="Proteomes" id="UP000463388">
    <property type="component" value="Unassembled WGS sequence"/>
</dbReference>
<feature type="transmembrane region" description="Helical" evidence="6">
    <location>
        <begin position="378"/>
        <end position="403"/>
    </location>
</feature>
<feature type="transmembrane region" description="Helical" evidence="6">
    <location>
        <begin position="289"/>
        <end position="308"/>
    </location>
</feature>
<dbReference type="PANTHER" id="PTHR43124">
    <property type="entry name" value="PURINE EFFLUX PUMP PBUE"/>
    <property type="match status" value="1"/>
</dbReference>
<comment type="caution">
    <text evidence="8">The sequence shown here is derived from an EMBL/GenBank/DDBJ whole genome shotgun (WGS) entry which is preliminary data.</text>
</comment>
<comment type="subcellular location">
    <subcellularLocation>
        <location evidence="1">Cell membrane</location>
        <topology evidence="1">Multi-pass membrane protein</topology>
    </subcellularLocation>
</comment>
<keyword evidence="2" id="KW-1003">Cell membrane</keyword>
<feature type="transmembrane region" description="Helical" evidence="6">
    <location>
        <begin position="409"/>
        <end position="431"/>
    </location>
</feature>
<evidence type="ECO:0000256" key="4">
    <source>
        <dbReference type="ARBA" id="ARBA00022989"/>
    </source>
</evidence>
<dbReference type="InterPro" id="IPR020846">
    <property type="entry name" value="MFS_dom"/>
</dbReference>
<feature type="transmembrane region" description="Helical" evidence="6">
    <location>
        <begin position="320"/>
        <end position="339"/>
    </location>
</feature>
<evidence type="ECO:0000313" key="8">
    <source>
        <dbReference type="EMBL" id="MVX60749.1"/>
    </source>
</evidence>
<reference evidence="8 9" key="1">
    <citation type="submission" date="2019-12" db="EMBL/GenBank/DDBJ databases">
        <title>Microbes associate with the intestines of laboratory mice.</title>
        <authorList>
            <person name="Navarre W."/>
            <person name="Wong E."/>
        </authorList>
    </citation>
    <scope>NUCLEOTIDE SEQUENCE [LARGE SCALE GENOMIC DNA]</scope>
    <source>
        <strain evidence="8 9">NM66_B29</strain>
    </source>
</reference>
<dbReference type="EMBL" id="WSRR01000007">
    <property type="protein sequence ID" value="MVX60749.1"/>
    <property type="molecule type" value="Genomic_DNA"/>
</dbReference>
<keyword evidence="9" id="KW-1185">Reference proteome</keyword>
<dbReference type="InterPro" id="IPR036259">
    <property type="entry name" value="MFS_trans_sf"/>
</dbReference>
<evidence type="ECO:0000256" key="2">
    <source>
        <dbReference type="ARBA" id="ARBA00022475"/>
    </source>
</evidence>